<proteinExistence type="predicted"/>
<protein>
    <submittedName>
        <fullName evidence="1">Uncharacterized protein</fullName>
    </submittedName>
</protein>
<name>A0A2P2NEG6_RHIMU</name>
<reference evidence="1" key="1">
    <citation type="submission" date="2018-02" db="EMBL/GenBank/DDBJ databases">
        <title>Rhizophora mucronata_Transcriptome.</title>
        <authorList>
            <person name="Meera S.P."/>
            <person name="Sreeshan A."/>
            <person name="Augustine A."/>
        </authorList>
    </citation>
    <scope>NUCLEOTIDE SEQUENCE</scope>
    <source>
        <tissue evidence="1">Leaf</tissue>
    </source>
</reference>
<evidence type="ECO:0000313" key="1">
    <source>
        <dbReference type="EMBL" id="MBX40878.1"/>
    </source>
</evidence>
<sequence length="11" mass="1351">MQYVRKGQNVK</sequence>
<dbReference type="EMBL" id="GGEC01060394">
    <property type="protein sequence ID" value="MBX40878.1"/>
    <property type="molecule type" value="Transcribed_RNA"/>
</dbReference>
<accession>A0A2P2NEG6</accession>
<organism evidence="1">
    <name type="scientific">Rhizophora mucronata</name>
    <name type="common">Asiatic mangrove</name>
    <dbReference type="NCBI Taxonomy" id="61149"/>
    <lineage>
        <taxon>Eukaryota</taxon>
        <taxon>Viridiplantae</taxon>
        <taxon>Streptophyta</taxon>
        <taxon>Embryophyta</taxon>
        <taxon>Tracheophyta</taxon>
        <taxon>Spermatophyta</taxon>
        <taxon>Magnoliopsida</taxon>
        <taxon>eudicotyledons</taxon>
        <taxon>Gunneridae</taxon>
        <taxon>Pentapetalae</taxon>
        <taxon>rosids</taxon>
        <taxon>fabids</taxon>
        <taxon>Malpighiales</taxon>
        <taxon>Rhizophoraceae</taxon>
        <taxon>Rhizophora</taxon>
    </lineage>
</organism>